<keyword evidence="9" id="KW-0464">Manganese</keyword>
<dbReference type="Gene3D" id="3.90.230.10">
    <property type="entry name" value="Creatinase/methionine aminopeptidase superfamily"/>
    <property type="match status" value="1"/>
</dbReference>
<dbReference type="InterPro" id="IPR052433">
    <property type="entry name" value="X-Pro_dipept-like"/>
</dbReference>
<evidence type="ECO:0000256" key="3">
    <source>
        <dbReference type="ARBA" id="ARBA00008766"/>
    </source>
</evidence>
<comment type="cofactor">
    <cofactor evidence="2">
        <name>Mn(2+)</name>
        <dbReference type="ChEBI" id="CHEBI:29035"/>
    </cofactor>
</comment>
<dbReference type="GO" id="GO:0005829">
    <property type="term" value="C:cytosol"/>
    <property type="evidence" value="ECO:0007669"/>
    <property type="project" value="TreeGrafter"/>
</dbReference>
<evidence type="ECO:0000313" key="16">
    <source>
        <dbReference type="Proteomes" id="UP000297729"/>
    </source>
</evidence>
<evidence type="ECO:0000313" key="15">
    <source>
        <dbReference type="EMBL" id="TFW23427.1"/>
    </source>
</evidence>
<comment type="caution">
    <text evidence="15">The sequence shown here is derived from an EMBL/GenBank/DDBJ whole genome shotgun (WGS) entry which is preliminary data.</text>
</comment>
<evidence type="ECO:0000256" key="11">
    <source>
        <dbReference type="ARBA" id="ARBA00075356"/>
    </source>
</evidence>
<evidence type="ECO:0000256" key="1">
    <source>
        <dbReference type="ARBA" id="ARBA00001424"/>
    </source>
</evidence>
<dbReference type="InterPro" id="IPR001131">
    <property type="entry name" value="Peptidase_M24B_aminopep-P_CS"/>
</dbReference>
<comment type="similarity">
    <text evidence="3 13">Belongs to the peptidase M24B family.</text>
</comment>
<dbReference type="SUPFAM" id="SSF53092">
    <property type="entry name" value="Creatinase/prolidase N-terminal domain"/>
    <property type="match status" value="1"/>
</dbReference>
<evidence type="ECO:0000256" key="12">
    <source>
        <dbReference type="ARBA" id="ARBA00081411"/>
    </source>
</evidence>
<dbReference type="OrthoDB" id="9806388at2"/>
<evidence type="ECO:0000256" key="10">
    <source>
        <dbReference type="ARBA" id="ARBA00069363"/>
    </source>
</evidence>
<proteinExistence type="inferred from homology"/>
<keyword evidence="5" id="KW-0645">Protease</keyword>
<gene>
    <name evidence="15" type="primary">pepP</name>
    <name evidence="15" type="ORF">E4L98_11325</name>
</gene>
<dbReference type="InterPro" id="IPR029149">
    <property type="entry name" value="Creatin/AminoP/Spt16_N"/>
</dbReference>
<evidence type="ECO:0000256" key="9">
    <source>
        <dbReference type="ARBA" id="ARBA00023211"/>
    </source>
</evidence>
<evidence type="ECO:0000256" key="2">
    <source>
        <dbReference type="ARBA" id="ARBA00001936"/>
    </source>
</evidence>
<evidence type="ECO:0000256" key="13">
    <source>
        <dbReference type="RuleBase" id="RU000590"/>
    </source>
</evidence>
<keyword evidence="7 15" id="KW-0378">Hydrolase</keyword>
<dbReference type="PROSITE" id="PS00491">
    <property type="entry name" value="PROLINE_PEPTIDASE"/>
    <property type="match status" value="1"/>
</dbReference>
<keyword evidence="6 13" id="KW-0479">Metal-binding</keyword>
<evidence type="ECO:0000256" key="7">
    <source>
        <dbReference type="ARBA" id="ARBA00022801"/>
    </source>
</evidence>
<dbReference type="Pfam" id="PF05195">
    <property type="entry name" value="AMP_N"/>
    <property type="match status" value="1"/>
</dbReference>
<sequence length="478" mass="52236">MAQRRHRHAARRAERAAGVQGAADERFAVTPARFAARRAALMAQMPPGAVAVLTTAPEVRRNADSEYLYRHDSHFYYLTGFTEPEAAVVLVAAHGDAPARSILFCRQKNIDREIWEGYRHGPQAARAEFGFDEAYAIEALDEQMSKLLCDVPALYYPLARAAGCGHDSAGSTLDARVAGWLSAVRAKARSGVTAPAGTIDLLPLLDEMRLRKDEGEQATMLRAAQISAQAHIRAMRAARPGMHEYELEAELLYEFRRNGAQAPAYNSIVAAGANACTLHYSANNAQTRDGDLVLIDAGCELDGYASDITRTFPVNGRFSAPQKRLYELVLAAQAAALQAMQPGLPYAGAHEAAVRVLAQGMLELGLLQGSLDEIIAEKRYTQFYMHGTGHWLGMDVHDVGQYRDVTQTDKPSRLLEPGMVVTVEPGIYVRPADGVPEEYWNIGIRIEDDVLITAEGHTILSADAPKSVAEIEELMQQP</sequence>
<evidence type="ECO:0000256" key="6">
    <source>
        <dbReference type="ARBA" id="ARBA00022723"/>
    </source>
</evidence>
<organism evidence="15 16">
    <name type="scientific">Duganella callida</name>
    <dbReference type="NCBI Taxonomy" id="2561932"/>
    <lineage>
        <taxon>Bacteria</taxon>
        <taxon>Pseudomonadati</taxon>
        <taxon>Pseudomonadota</taxon>
        <taxon>Betaproteobacteria</taxon>
        <taxon>Burkholderiales</taxon>
        <taxon>Oxalobacteraceae</taxon>
        <taxon>Telluria group</taxon>
        <taxon>Duganella</taxon>
    </lineage>
</organism>
<dbReference type="NCBIfam" id="NF008131">
    <property type="entry name" value="PRK10879.1"/>
    <property type="match status" value="1"/>
</dbReference>
<keyword evidence="15" id="KW-0031">Aminopeptidase</keyword>
<dbReference type="PANTHER" id="PTHR43226">
    <property type="entry name" value="XAA-PRO AMINOPEPTIDASE 3"/>
    <property type="match status" value="1"/>
</dbReference>
<comment type="catalytic activity">
    <reaction evidence="1">
        <text>Release of any N-terminal amino acid, including proline, that is linked to proline, even from a dipeptide or tripeptide.</text>
        <dbReference type="EC" id="3.4.11.9"/>
    </reaction>
</comment>
<dbReference type="InterPro" id="IPR007865">
    <property type="entry name" value="Aminopep_P_N"/>
</dbReference>
<evidence type="ECO:0000256" key="5">
    <source>
        <dbReference type="ARBA" id="ARBA00022670"/>
    </source>
</evidence>
<dbReference type="SMART" id="SM01011">
    <property type="entry name" value="AMP_N"/>
    <property type="match status" value="1"/>
</dbReference>
<evidence type="ECO:0000259" key="14">
    <source>
        <dbReference type="SMART" id="SM01011"/>
    </source>
</evidence>
<dbReference type="FunFam" id="3.90.230.10:FF:000002">
    <property type="entry name" value="Xaa-Pro aminopeptidase 3"/>
    <property type="match status" value="1"/>
</dbReference>
<feature type="domain" description="Aminopeptidase P N-terminal" evidence="14">
    <location>
        <begin position="29"/>
        <end position="165"/>
    </location>
</feature>
<evidence type="ECO:0000256" key="4">
    <source>
        <dbReference type="ARBA" id="ARBA00012574"/>
    </source>
</evidence>
<dbReference type="InterPro" id="IPR000994">
    <property type="entry name" value="Pept_M24"/>
</dbReference>
<dbReference type="Gene3D" id="3.40.350.10">
    <property type="entry name" value="Creatinase/prolidase N-terminal domain"/>
    <property type="match status" value="1"/>
</dbReference>
<dbReference type="GO" id="GO:0030145">
    <property type="term" value="F:manganese ion binding"/>
    <property type="evidence" value="ECO:0007669"/>
    <property type="project" value="InterPro"/>
</dbReference>
<dbReference type="EC" id="3.4.11.9" evidence="4"/>
<dbReference type="GO" id="GO:0006508">
    <property type="term" value="P:proteolysis"/>
    <property type="evidence" value="ECO:0007669"/>
    <property type="project" value="UniProtKB-KW"/>
</dbReference>
<keyword evidence="16" id="KW-1185">Reference proteome</keyword>
<keyword evidence="8" id="KW-0482">Metalloprotease</keyword>
<name>A0A4Y9SGR9_9BURK</name>
<reference evidence="15 16" key="1">
    <citation type="submission" date="2019-03" db="EMBL/GenBank/DDBJ databases">
        <title>Draft Genome Sequence of Duganella callidus sp. nov., a Novel Duganella Species Isolated from Cultivated Soil.</title>
        <authorList>
            <person name="Raths R."/>
            <person name="Peta V."/>
            <person name="Bucking H."/>
        </authorList>
    </citation>
    <scope>NUCLEOTIDE SEQUENCE [LARGE SCALE GENOMIC DNA]</scope>
    <source>
        <strain evidence="15 16">DN04</strain>
    </source>
</reference>
<dbReference type="EMBL" id="SPVG01000107">
    <property type="protein sequence ID" value="TFW23427.1"/>
    <property type="molecule type" value="Genomic_DNA"/>
</dbReference>
<dbReference type="AlphaFoldDB" id="A0A4Y9SGR9"/>
<evidence type="ECO:0000256" key="8">
    <source>
        <dbReference type="ARBA" id="ARBA00023049"/>
    </source>
</evidence>
<dbReference type="Proteomes" id="UP000297729">
    <property type="component" value="Unassembled WGS sequence"/>
</dbReference>
<protein>
    <recommendedName>
        <fullName evidence="10">Xaa-Pro aminopeptidase</fullName>
        <ecNumber evidence="4">3.4.11.9</ecNumber>
    </recommendedName>
    <alternativeName>
        <fullName evidence="11">Aminopeptidase P II</fullName>
    </alternativeName>
    <alternativeName>
        <fullName evidence="12">X-Pro aminopeptidase</fullName>
    </alternativeName>
</protein>
<dbReference type="Pfam" id="PF00557">
    <property type="entry name" value="Peptidase_M24"/>
    <property type="match status" value="1"/>
</dbReference>
<dbReference type="SUPFAM" id="SSF55920">
    <property type="entry name" value="Creatinase/aminopeptidase"/>
    <property type="match status" value="1"/>
</dbReference>
<dbReference type="CDD" id="cd01087">
    <property type="entry name" value="Prolidase"/>
    <property type="match status" value="1"/>
</dbReference>
<dbReference type="GO" id="GO:0070006">
    <property type="term" value="F:metalloaminopeptidase activity"/>
    <property type="evidence" value="ECO:0007669"/>
    <property type="project" value="InterPro"/>
</dbReference>
<dbReference type="PANTHER" id="PTHR43226:SF4">
    <property type="entry name" value="XAA-PRO AMINOPEPTIDASE 3"/>
    <property type="match status" value="1"/>
</dbReference>
<dbReference type="InterPro" id="IPR036005">
    <property type="entry name" value="Creatinase/aminopeptidase-like"/>
</dbReference>
<accession>A0A4Y9SGR9</accession>